<proteinExistence type="predicted"/>
<evidence type="ECO:0000313" key="1">
    <source>
        <dbReference type="EMBL" id="JAH91284.1"/>
    </source>
</evidence>
<name>A0A0E9WLM3_ANGAN</name>
<organism evidence="1">
    <name type="scientific">Anguilla anguilla</name>
    <name type="common">European freshwater eel</name>
    <name type="synonym">Muraena anguilla</name>
    <dbReference type="NCBI Taxonomy" id="7936"/>
    <lineage>
        <taxon>Eukaryota</taxon>
        <taxon>Metazoa</taxon>
        <taxon>Chordata</taxon>
        <taxon>Craniata</taxon>
        <taxon>Vertebrata</taxon>
        <taxon>Euteleostomi</taxon>
        <taxon>Actinopterygii</taxon>
        <taxon>Neopterygii</taxon>
        <taxon>Teleostei</taxon>
        <taxon>Anguilliformes</taxon>
        <taxon>Anguillidae</taxon>
        <taxon>Anguilla</taxon>
    </lineage>
</organism>
<dbReference type="EMBL" id="GBXM01017293">
    <property type="protein sequence ID" value="JAH91284.1"/>
    <property type="molecule type" value="Transcribed_RNA"/>
</dbReference>
<dbReference type="AlphaFoldDB" id="A0A0E9WLM3"/>
<accession>A0A0E9WLM3</accession>
<protein>
    <submittedName>
        <fullName evidence="1">Uncharacterized protein</fullName>
    </submittedName>
</protein>
<sequence>MRLQISPMRSYLLNGHNLKNSAQSRFCFRANVCVCLFMVSNSKCVSI</sequence>
<reference evidence="1" key="1">
    <citation type="submission" date="2014-11" db="EMBL/GenBank/DDBJ databases">
        <authorList>
            <person name="Amaro Gonzalez C."/>
        </authorList>
    </citation>
    <scope>NUCLEOTIDE SEQUENCE</scope>
</reference>
<reference evidence="1" key="2">
    <citation type="journal article" date="2015" name="Fish Shellfish Immunol.">
        <title>Early steps in the European eel (Anguilla anguilla)-Vibrio vulnificus interaction in the gills: Role of the RtxA13 toxin.</title>
        <authorList>
            <person name="Callol A."/>
            <person name="Pajuelo D."/>
            <person name="Ebbesson L."/>
            <person name="Teles M."/>
            <person name="MacKenzie S."/>
            <person name="Amaro C."/>
        </authorList>
    </citation>
    <scope>NUCLEOTIDE SEQUENCE</scope>
</reference>